<name>A0A9Q1GQQ9_9CARY</name>
<keyword evidence="2" id="KW-1185">Reference proteome</keyword>
<sequence length="381" mass="41884">MVPVTGLAPPLLGALHRLNCLSHELRDGSRLIILTYIKLERVVLHSSAVASPKGFHMGFPSFRSRTSPQPDSWHRKRKSYFHGHHEARSIVKAIPPQVVGLLGRLLNVHHYTLGRRLIHGGIHLRNQEGIINRQEKMTTRTILRVRAGWVPGNSDPSATISITISARPFRLSTDLPDPNDALEEEGLVDTLSEDELLEECLEEWSRTGITLCALGQQLIGGFDARSRLALGHPTNLEVSHIISYGDLPRIRHLHLGDKDAGGGGILAAGPRGSARFKKGHCIGNLFGFPILILSGPPGPGGRPTLNLPPGHLGSLGPLLHQPVDKAVLTFVCSPCNLPKPQRLTTSDLPTMISYSWPYTREPRLARLPHSAAWRRMSPELF</sequence>
<dbReference type="AlphaFoldDB" id="A0A9Q1GQQ9"/>
<reference evidence="1" key="1">
    <citation type="submission" date="2022-04" db="EMBL/GenBank/DDBJ databases">
        <title>Carnegiea gigantea Genome sequencing and assembly v2.</title>
        <authorList>
            <person name="Copetti D."/>
            <person name="Sanderson M.J."/>
            <person name="Burquez A."/>
            <person name="Wojciechowski M.F."/>
        </authorList>
    </citation>
    <scope>NUCLEOTIDE SEQUENCE</scope>
    <source>
        <strain evidence="1">SGP5-SGP5p</strain>
        <tissue evidence="1">Aerial part</tissue>
    </source>
</reference>
<dbReference type="EMBL" id="JAKOGI010001967">
    <property type="protein sequence ID" value="KAJ8423405.1"/>
    <property type="molecule type" value="Genomic_DNA"/>
</dbReference>
<evidence type="ECO:0000313" key="2">
    <source>
        <dbReference type="Proteomes" id="UP001153076"/>
    </source>
</evidence>
<comment type="caution">
    <text evidence="1">The sequence shown here is derived from an EMBL/GenBank/DDBJ whole genome shotgun (WGS) entry which is preliminary data.</text>
</comment>
<dbReference type="Proteomes" id="UP001153076">
    <property type="component" value="Unassembled WGS sequence"/>
</dbReference>
<organism evidence="1 2">
    <name type="scientific">Carnegiea gigantea</name>
    <dbReference type="NCBI Taxonomy" id="171969"/>
    <lineage>
        <taxon>Eukaryota</taxon>
        <taxon>Viridiplantae</taxon>
        <taxon>Streptophyta</taxon>
        <taxon>Embryophyta</taxon>
        <taxon>Tracheophyta</taxon>
        <taxon>Spermatophyta</taxon>
        <taxon>Magnoliopsida</taxon>
        <taxon>eudicotyledons</taxon>
        <taxon>Gunneridae</taxon>
        <taxon>Pentapetalae</taxon>
        <taxon>Caryophyllales</taxon>
        <taxon>Cactineae</taxon>
        <taxon>Cactaceae</taxon>
        <taxon>Cactoideae</taxon>
        <taxon>Echinocereeae</taxon>
        <taxon>Carnegiea</taxon>
    </lineage>
</organism>
<protein>
    <submittedName>
        <fullName evidence="1">Uncharacterized protein</fullName>
    </submittedName>
</protein>
<evidence type="ECO:0000313" key="1">
    <source>
        <dbReference type="EMBL" id="KAJ8423405.1"/>
    </source>
</evidence>
<gene>
    <name evidence="1" type="ORF">Cgig2_030572</name>
</gene>
<proteinExistence type="predicted"/>
<accession>A0A9Q1GQQ9</accession>